<dbReference type="EMBL" id="KN848088">
    <property type="protein sequence ID" value="KIX94342.1"/>
    <property type="molecule type" value="Genomic_DNA"/>
</dbReference>
<evidence type="ECO:0000313" key="2">
    <source>
        <dbReference type="Proteomes" id="UP000053411"/>
    </source>
</evidence>
<dbReference type="RefSeq" id="XP_016628465.1">
    <property type="nucleotide sequence ID" value="XM_016780546.1"/>
</dbReference>
<accession>A0A0D2JLZ7</accession>
<dbReference type="VEuPathDB" id="FungiDB:Z520_10052"/>
<proteinExistence type="predicted"/>
<name>A0A0D2JLZ7_9EURO</name>
<dbReference type="AlphaFoldDB" id="A0A0D2JLZ7"/>
<dbReference type="CDD" id="cd12148">
    <property type="entry name" value="fungal_TF_MHR"/>
    <property type="match status" value="1"/>
</dbReference>
<gene>
    <name evidence="1" type="ORF">Z520_10052</name>
</gene>
<dbReference type="GeneID" id="27715798"/>
<sequence>MVKHGSDHGRASKYPQVDCVRDNVREGQGSIGTVVVLVTRDTFAAVCWGITSRIELTQCDTEVVNKYDFTYDCERQDEAMQELMANTVEYQIHMCQYSLLLGEIIPHRVILSRTSPDAFLERVRLERKLEHLRSWLNLLSSDKDISPCFTICRLESALSLFHEYLRILLYLRKSTIRNTSNHTTEPQMLSVDDSLRDRGSYSHSVLVSASHSTTTMATSLTTQELIFNLPHEYLVGIFSAEVALIGQLIPSDHAASSIAARDQIWVSEMVMHTVKIFLGIVRLGFKDVQRDLINRCNQSEINWVLVEKQLRSWDQLFQRGTAPSRRKTKIWELPGWLLFEGFVTSKNVLMALLAQMPTGQLSGITYPPADNE</sequence>
<protein>
    <recommendedName>
        <fullName evidence="3">Transcription factor domain-containing protein</fullName>
    </recommendedName>
</protein>
<reference evidence="1 2" key="1">
    <citation type="submission" date="2015-01" db="EMBL/GenBank/DDBJ databases">
        <title>The Genome Sequence of Fonsecaea multimorphosa CBS 102226.</title>
        <authorList>
            <consortium name="The Broad Institute Genomics Platform"/>
            <person name="Cuomo C."/>
            <person name="de Hoog S."/>
            <person name="Gorbushina A."/>
            <person name="Stielow B."/>
            <person name="Teixiera M."/>
            <person name="Abouelleil A."/>
            <person name="Chapman S.B."/>
            <person name="Priest M."/>
            <person name="Young S.K."/>
            <person name="Wortman J."/>
            <person name="Nusbaum C."/>
            <person name="Birren B."/>
        </authorList>
    </citation>
    <scope>NUCLEOTIDE SEQUENCE [LARGE SCALE GENOMIC DNA]</scope>
    <source>
        <strain evidence="1 2">CBS 102226</strain>
    </source>
</reference>
<keyword evidence="2" id="KW-1185">Reference proteome</keyword>
<evidence type="ECO:0008006" key="3">
    <source>
        <dbReference type="Google" id="ProtNLM"/>
    </source>
</evidence>
<organism evidence="1 2">
    <name type="scientific">Fonsecaea multimorphosa CBS 102226</name>
    <dbReference type="NCBI Taxonomy" id="1442371"/>
    <lineage>
        <taxon>Eukaryota</taxon>
        <taxon>Fungi</taxon>
        <taxon>Dikarya</taxon>
        <taxon>Ascomycota</taxon>
        <taxon>Pezizomycotina</taxon>
        <taxon>Eurotiomycetes</taxon>
        <taxon>Chaetothyriomycetidae</taxon>
        <taxon>Chaetothyriales</taxon>
        <taxon>Herpotrichiellaceae</taxon>
        <taxon>Fonsecaea</taxon>
    </lineage>
</organism>
<dbReference type="Proteomes" id="UP000053411">
    <property type="component" value="Unassembled WGS sequence"/>
</dbReference>
<evidence type="ECO:0000313" key="1">
    <source>
        <dbReference type="EMBL" id="KIX94342.1"/>
    </source>
</evidence>